<sequence length="280" mass="31284">MSVFLIFSICLLKEGFAAVVDTSATVDARLNEDVELGCRLQESKSINQITWQKITGSAVNNLATYSEYFGAKVLEPYEQRINISTASLNVTSIRIKGVRSEDEGCYRCLFSEYPTGSVTGKTCLVVHELYDITTKSSNISATEDTYFLMCSATGKPAPEVFWRTSENKTLTAEEQRTDNGNGRVTVISNLTLKYSDGVYGGVDCIVKHPALQNAESRHFVLLYEKTDEPAKKQGSYLVEVVIFSIFGAVVLYCIYRYKTKGTNIHKEMMERNQCGPLFRV</sequence>
<evidence type="ECO:0000256" key="3">
    <source>
        <dbReference type="ARBA" id="ARBA00022729"/>
    </source>
</evidence>
<organism evidence="12 13">
    <name type="scientific">Erpetoichthys calabaricus</name>
    <name type="common">Rope fish</name>
    <name type="synonym">Calamoichthys calabaricus</name>
    <dbReference type="NCBI Taxonomy" id="27687"/>
    <lineage>
        <taxon>Eukaryota</taxon>
        <taxon>Metazoa</taxon>
        <taxon>Chordata</taxon>
        <taxon>Craniata</taxon>
        <taxon>Vertebrata</taxon>
        <taxon>Euteleostomi</taxon>
        <taxon>Actinopterygii</taxon>
        <taxon>Polypteriformes</taxon>
        <taxon>Polypteridae</taxon>
        <taxon>Erpetoichthys</taxon>
    </lineage>
</organism>
<reference evidence="12" key="1">
    <citation type="submission" date="2021-06" db="EMBL/GenBank/DDBJ databases">
        <authorList>
            <consortium name="Wellcome Sanger Institute Data Sharing"/>
        </authorList>
    </citation>
    <scope>NUCLEOTIDE SEQUENCE [LARGE SCALE GENOMIC DNA]</scope>
</reference>
<dbReference type="Ensembl" id="ENSECRT00000009265.1">
    <property type="protein sequence ID" value="ENSECRP00000009117.1"/>
    <property type="gene ID" value="ENSECRG00000006121.1"/>
</dbReference>
<dbReference type="Proteomes" id="UP000694620">
    <property type="component" value="Chromosome 4"/>
</dbReference>
<dbReference type="AlphaFoldDB" id="A0A8C4S3Y3"/>
<dbReference type="InterPro" id="IPR013783">
    <property type="entry name" value="Ig-like_fold"/>
</dbReference>
<evidence type="ECO:0000256" key="1">
    <source>
        <dbReference type="ARBA" id="ARBA00004167"/>
    </source>
</evidence>
<dbReference type="PANTHER" id="PTHR46841">
    <property type="entry name" value="OX-2 MEMBRANE GLYCOPROTEIN"/>
    <property type="match status" value="1"/>
</dbReference>
<dbReference type="GO" id="GO:0009986">
    <property type="term" value="C:cell surface"/>
    <property type="evidence" value="ECO:0007669"/>
    <property type="project" value="TreeGrafter"/>
</dbReference>
<dbReference type="InterPro" id="IPR003599">
    <property type="entry name" value="Ig_sub"/>
</dbReference>
<dbReference type="GeneID" id="114650890"/>
<comment type="subcellular location">
    <subcellularLocation>
        <location evidence="1">Membrane</location>
        <topology evidence="1">Single-pass membrane protein</topology>
    </subcellularLocation>
</comment>
<dbReference type="GO" id="GO:0016020">
    <property type="term" value="C:membrane"/>
    <property type="evidence" value="ECO:0007669"/>
    <property type="project" value="UniProtKB-SubCell"/>
</dbReference>
<feature type="transmembrane region" description="Helical" evidence="9">
    <location>
        <begin position="236"/>
        <end position="255"/>
    </location>
</feature>
<reference evidence="12" key="2">
    <citation type="submission" date="2025-08" db="UniProtKB">
        <authorList>
            <consortium name="Ensembl"/>
        </authorList>
    </citation>
    <scope>IDENTIFICATION</scope>
</reference>
<dbReference type="GO" id="GO:0150079">
    <property type="term" value="P:negative regulation of neuroinflammatory response"/>
    <property type="evidence" value="ECO:0007669"/>
    <property type="project" value="TreeGrafter"/>
</dbReference>
<dbReference type="InterPro" id="IPR013162">
    <property type="entry name" value="CD80_C2-set"/>
</dbReference>
<dbReference type="PROSITE" id="PS50835">
    <property type="entry name" value="IG_LIKE"/>
    <property type="match status" value="1"/>
</dbReference>
<dbReference type="InterPro" id="IPR013106">
    <property type="entry name" value="Ig_V-set"/>
</dbReference>
<keyword evidence="8" id="KW-0393">Immunoglobulin domain</keyword>
<dbReference type="GO" id="GO:0043025">
    <property type="term" value="C:neuronal cell body"/>
    <property type="evidence" value="ECO:0007669"/>
    <property type="project" value="TreeGrafter"/>
</dbReference>
<keyword evidence="13" id="KW-1185">Reference proteome</keyword>
<keyword evidence="2 9" id="KW-0812">Transmembrane</keyword>
<evidence type="ECO:0000259" key="11">
    <source>
        <dbReference type="PROSITE" id="PS50835"/>
    </source>
</evidence>
<dbReference type="PANTHER" id="PTHR46841:SF7">
    <property type="entry name" value="IG-LIKE DOMAIN-CONTAINING PROTEIN"/>
    <property type="match status" value="1"/>
</dbReference>
<dbReference type="GO" id="GO:0030424">
    <property type="term" value="C:axon"/>
    <property type="evidence" value="ECO:0007669"/>
    <property type="project" value="TreeGrafter"/>
</dbReference>
<keyword evidence="6" id="KW-1015">Disulfide bond</keyword>
<evidence type="ECO:0000313" key="12">
    <source>
        <dbReference type="Ensembl" id="ENSECRP00000009117.1"/>
    </source>
</evidence>
<name>A0A8C4S3Y3_ERPCA</name>
<evidence type="ECO:0000256" key="2">
    <source>
        <dbReference type="ARBA" id="ARBA00022692"/>
    </source>
</evidence>
<evidence type="ECO:0000256" key="9">
    <source>
        <dbReference type="SAM" id="Phobius"/>
    </source>
</evidence>
<dbReference type="OrthoDB" id="9422141at2759"/>
<keyword evidence="3 10" id="KW-0732">Signal</keyword>
<evidence type="ECO:0000256" key="7">
    <source>
        <dbReference type="ARBA" id="ARBA00023180"/>
    </source>
</evidence>
<dbReference type="Gene3D" id="2.60.40.10">
    <property type="entry name" value="Immunoglobulins"/>
    <property type="match status" value="2"/>
</dbReference>
<dbReference type="GO" id="GO:0034113">
    <property type="term" value="P:heterotypic cell-cell adhesion"/>
    <property type="evidence" value="ECO:0007669"/>
    <property type="project" value="TreeGrafter"/>
</dbReference>
<dbReference type="SUPFAM" id="SSF48726">
    <property type="entry name" value="Immunoglobulin"/>
    <property type="match status" value="2"/>
</dbReference>
<accession>A0A8C4S3Y3</accession>
<evidence type="ECO:0000256" key="4">
    <source>
        <dbReference type="ARBA" id="ARBA00022989"/>
    </source>
</evidence>
<feature type="chain" id="PRO_5034795563" evidence="10">
    <location>
        <begin position="18"/>
        <end position="280"/>
    </location>
</feature>
<evidence type="ECO:0000256" key="5">
    <source>
        <dbReference type="ARBA" id="ARBA00023136"/>
    </source>
</evidence>
<dbReference type="InterPro" id="IPR047164">
    <property type="entry name" value="OX2G-like"/>
</dbReference>
<dbReference type="GO" id="GO:0098632">
    <property type="term" value="F:cell-cell adhesion mediator activity"/>
    <property type="evidence" value="ECO:0007669"/>
    <property type="project" value="InterPro"/>
</dbReference>
<keyword evidence="7" id="KW-0325">Glycoprotein</keyword>
<feature type="domain" description="Ig-like" evidence="11">
    <location>
        <begin position="17"/>
        <end position="119"/>
    </location>
</feature>
<evidence type="ECO:0000256" key="10">
    <source>
        <dbReference type="SAM" id="SignalP"/>
    </source>
</evidence>
<dbReference type="Pfam" id="PF07686">
    <property type="entry name" value="V-set"/>
    <property type="match status" value="1"/>
</dbReference>
<evidence type="ECO:0000256" key="6">
    <source>
        <dbReference type="ARBA" id="ARBA00023157"/>
    </source>
</evidence>
<dbReference type="Pfam" id="PF08205">
    <property type="entry name" value="C2-set_2"/>
    <property type="match status" value="1"/>
</dbReference>
<evidence type="ECO:0000256" key="8">
    <source>
        <dbReference type="ARBA" id="ARBA00023319"/>
    </source>
</evidence>
<evidence type="ECO:0000313" key="13">
    <source>
        <dbReference type="Proteomes" id="UP000694620"/>
    </source>
</evidence>
<dbReference type="InterPro" id="IPR007110">
    <property type="entry name" value="Ig-like_dom"/>
</dbReference>
<dbReference type="SMART" id="SM00409">
    <property type="entry name" value="IG"/>
    <property type="match status" value="1"/>
</dbReference>
<keyword evidence="5 9" id="KW-0472">Membrane</keyword>
<dbReference type="GeneTree" id="ENSGT00530000063970"/>
<dbReference type="RefSeq" id="XP_028656631.1">
    <property type="nucleotide sequence ID" value="XM_028800798.2"/>
</dbReference>
<gene>
    <name evidence="12" type="primary">LOC114650890</name>
</gene>
<proteinExistence type="predicted"/>
<protein>
    <submittedName>
        <fullName evidence="12">OX-2 membrane glycoprotein-like</fullName>
    </submittedName>
</protein>
<reference evidence="12" key="3">
    <citation type="submission" date="2025-09" db="UniProtKB">
        <authorList>
            <consortium name="Ensembl"/>
        </authorList>
    </citation>
    <scope>IDENTIFICATION</scope>
</reference>
<dbReference type="InterPro" id="IPR036179">
    <property type="entry name" value="Ig-like_dom_sf"/>
</dbReference>
<keyword evidence="4 9" id="KW-1133">Transmembrane helix</keyword>
<dbReference type="SMART" id="SM00406">
    <property type="entry name" value="IGv"/>
    <property type="match status" value="1"/>
</dbReference>
<feature type="signal peptide" evidence="10">
    <location>
        <begin position="1"/>
        <end position="17"/>
    </location>
</feature>